<evidence type="ECO:0000256" key="5">
    <source>
        <dbReference type="SAM" id="MobiDB-lite"/>
    </source>
</evidence>
<evidence type="ECO:0000256" key="1">
    <source>
        <dbReference type="ARBA" id="ARBA00023015"/>
    </source>
</evidence>
<dbReference type="Pfam" id="PF00440">
    <property type="entry name" value="TetR_N"/>
    <property type="match status" value="1"/>
</dbReference>
<dbReference type="SUPFAM" id="SSF46689">
    <property type="entry name" value="Homeodomain-like"/>
    <property type="match status" value="1"/>
</dbReference>
<sequence>MRPADRSAPGTFDGRVRIAGMSSGQRRQGSEESGTRTALLDATAQIMLEEGYAAVSSRRVAAQAGIKPALVHYYFRSMDDLFLAVFRRGAEANLARQQAALREPRHLWALWEIDIDPRGTALLTEFMALANHRKAIRAEIAAYAERFRETERAALAAALEARGGAPAEIDPLVATLFMTGISRILVMERALGITMGHQETLELVNLWLEALDPAEEH</sequence>
<feature type="region of interest" description="Disordered" evidence="5">
    <location>
        <begin position="1"/>
        <end position="36"/>
    </location>
</feature>
<dbReference type="AlphaFoldDB" id="A0A0S4QTV8"/>
<gene>
    <name evidence="7" type="ORF">Ga0074812_12057</name>
</gene>
<evidence type="ECO:0000313" key="7">
    <source>
        <dbReference type="EMBL" id="CUU58559.1"/>
    </source>
</evidence>
<evidence type="ECO:0000256" key="4">
    <source>
        <dbReference type="PROSITE-ProRule" id="PRU00335"/>
    </source>
</evidence>
<dbReference type="PROSITE" id="PS50977">
    <property type="entry name" value="HTH_TETR_2"/>
    <property type="match status" value="1"/>
</dbReference>
<dbReference type="PANTHER" id="PTHR30055:SF234">
    <property type="entry name" value="HTH-TYPE TRANSCRIPTIONAL REGULATOR BETI"/>
    <property type="match status" value="1"/>
</dbReference>
<feature type="DNA-binding region" description="H-T-H motif" evidence="4">
    <location>
        <begin position="56"/>
        <end position="75"/>
    </location>
</feature>
<evidence type="ECO:0000256" key="3">
    <source>
        <dbReference type="ARBA" id="ARBA00023163"/>
    </source>
</evidence>
<dbReference type="EMBL" id="FAOZ01000020">
    <property type="protein sequence ID" value="CUU58559.1"/>
    <property type="molecule type" value="Genomic_DNA"/>
</dbReference>
<evidence type="ECO:0000259" key="6">
    <source>
        <dbReference type="PROSITE" id="PS50977"/>
    </source>
</evidence>
<dbReference type="InterPro" id="IPR050109">
    <property type="entry name" value="HTH-type_TetR-like_transc_reg"/>
</dbReference>
<keyword evidence="2 4" id="KW-0238">DNA-binding</keyword>
<keyword evidence="1" id="KW-0805">Transcription regulation</keyword>
<organism evidence="7 8">
    <name type="scientific">Parafrankia irregularis</name>
    <dbReference type="NCBI Taxonomy" id="795642"/>
    <lineage>
        <taxon>Bacteria</taxon>
        <taxon>Bacillati</taxon>
        <taxon>Actinomycetota</taxon>
        <taxon>Actinomycetes</taxon>
        <taxon>Frankiales</taxon>
        <taxon>Frankiaceae</taxon>
        <taxon>Parafrankia</taxon>
    </lineage>
</organism>
<dbReference type="GO" id="GO:0003700">
    <property type="term" value="F:DNA-binding transcription factor activity"/>
    <property type="evidence" value="ECO:0007669"/>
    <property type="project" value="TreeGrafter"/>
</dbReference>
<dbReference type="GO" id="GO:0000976">
    <property type="term" value="F:transcription cis-regulatory region binding"/>
    <property type="evidence" value="ECO:0007669"/>
    <property type="project" value="TreeGrafter"/>
</dbReference>
<feature type="domain" description="HTH tetR-type" evidence="6">
    <location>
        <begin position="33"/>
        <end position="93"/>
    </location>
</feature>
<protein>
    <submittedName>
        <fullName evidence="7">Regulatory protein, tetR family</fullName>
    </submittedName>
</protein>
<dbReference type="Proteomes" id="UP000198802">
    <property type="component" value="Unassembled WGS sequence"/>
</dbReference>
<evidence type="ECO:0000256" key="2">
    <source>
        <dbReference type="ARBA" id="ARBA00023125"/>
    </source>
</evidence>
<accession>A0A0S4QTV8</accession>
<proteinExistence type="predicted"/>
<dbReference type="PRINTS" id="PR00455">
    <property type="entry name" value="HTHTETR"/>
</dbReference>
<name>A0A0S4QTV8_9ACTN</name>
<dbReference type="InterPro" id="IPR001647">
    <property type="entry name" value="HTH_TetR"/>
</dbReference>
<evidence type="ECO:0000313" key="8">
    <source>
        <dbReference type="Proteomes" id="UP000198802"/>
    </source>
</evidence>
<reference evidence="8" key="1">
    <citation type="submission" date="2015-11" db="EMBL/GenBank/DDBJ databases">
        <authorList>
            <person name="Varghese N."/>
        </authorList>
    </citation>
    <scope>NUCLEOTIDE SEQUENCE [LARGE SCALE GENOMIC DNA]</scope>
    <source>
        <strain evidence="8">DSM 45899</strain>
    </source>
</reference>
<dbReference type="PANTHER" id="PTHR30055">
    <property type="entry name" value="HTH-TYPE TRANSCRIPTIONAL REGULATOR RUTR"/>
    <property type="match status" value="1"/>
</dbReference>
<keyword evidence="3" id="KW-0804">Transcription</keyword>
<dbReference type="InterPro" id="IPR009057">
    <property type="entry name" value="Homeodomain-like_sf"/>
</dbReference>
<dbReference type="Gene3D" id="1.10.357.10">
    <property type="entry name" value="Tetracycline Repressor, domain 2"/>
    <property type="match status" value="1"/>
</dbReference>
<keyword evidence="8" id="KW-1185">Reference proteome</keyword>